<evidence type="ECO:0000259" key="2">
    <source>
        <dbReference type="Pfam" id="PF03713"/>
    </source>
</evidence>
<dbReference type="InterPro" id="IPR012347">
    <property type="entry name" value="Ferritin-like"/>
</dbReference>
<dbReference type="Gene3D" id="1.20.1260.10">
    <property type="match status" value="2"/>
</dbReference>
<dbReference type="Pfam" id="PF03713">
    <property type="entry name" value="DUF305"/>
    <property type="match status" value="1"/>
</dbReference>
<protein>
    <recommendedName>
        <fullName evidence="2">DUF305 domain-containing protein</fullName>
    </recommendedName>
</protein>
<reference evidence="3" key="1">
    <citation type="submission" date="2019-11" db="EMBL/GenBank/DDBJ databases">
        <authorList>
            <person name="Feng L."/>
        </authorList>
    </citation>
    <scope>NUCLEOTIDE SEQUENCE</scope>
    <source>
        <strain evidence="3">CTertiumLFYP3</strain>
    </source>
</reference>
<dbReference type="AlphaFoldDB" id="A0A6N3FTP6"/>
<dbReference type="EMBL" id="CACRTO010000042">
    <property type="protein sequence ID" value="VYU55400.1"/>
    <property type="molecule type" value="Genomic_DNA"/>
</dbReference>
<accession>A0A6N3FTP6</accession>
<proteinExistence type="predicted"/>
<dbReference type="RefSeq" id="WP_156627282.1">
    <property type="nucleotide sequence ID" value="NZ_CACRTO010000042.1"/>
</dbReference>
<name>A0A6N3FTP6_9CLOT</name>
<keyword evidence="1" id="KW-0732">Signal</keyword>
<sequence length="216" mass="24381">MKKLLLTLLILAPLTNTNLILHTQPVSANVNISTLAKAEKGYNEEYTIIFNNMMKAMNTAPNTGNVNLDFVLEMIPHHEGGINMAKAIVKYGSNPDVKKIAENIIKSQEAQIPIMQELKTKFEKEPLSDKKDSEKYLKTYNSIKDKMFKEMQGVKVTDNVDANFLQQMIYHHEGAIGMAKDILKFTKDPELKKLAENIITTQSKGVSEMRALLKKL</sequence>
<evidence type="ECO:0000256" key="1">
    <source>
        <dbReference type="SAM" id="SignalP"/>
    </source>
</evidence>
<dbReference type="PANTHER" id="PTHR36933:SF1">
    <property type="entry name" value="SLL0788 PROTEIN"/>
    <property type="match status" value="1"/>
</dbReference>
<dbReference type="InterPro" id="IPR005183">
    <property type="entry name" value="DUF305_CopM-like"/>
</dbReference>
<dbReference type="PANTHER" id="PTHR36933">
    <property type="entry name" value="SLL0788 PROTEIN"/>
    <property type="match status" value="1"/>
</dbReference>
<organism evidence="3">
    <name type="scientific">Clostridium tertium</name>
    <dbReference type="NCBI Taxonomy" id="1559"/>
    <lineage>
        <taxon>Bacteria</taxon>
        <taxon>Bacillati</taxon>
        <taxon>Bacillota</taxon>
        <taxon>Clostridia</taxon>
        <taxon>Eubacteriales</taxon>
        <taxon>Clostridiaceae</taxon>
        <taxon>Clostridium</taxon>
    </lineage>
</organism>
<feature type="signal peptide" evidence="1">
    <location>
        <begin position="1"/>
        <end position="28"/>
    </location>
</feature>
<evidence type="ECO:0000313" key="3">
    <source>
        <dbReference type="EMBL" id="VYU55400.1"/>
    </source>
</evidence>
<gene>
    <name evidence="3" type="ORF">CTLFYP3_02836</name>
</gene>
<feature type="domain" description="DUF305" evidence="2">
    <location>
        <begin position="69"/>
        <end position="213"/>
    </location>
</feature>
<feature type="chain" id="PRO_5026780891" description="DUF305 domain-containing protein" evidence="1">
    <location>
        <begin position="29"/>
        <end position="216"/>
    </location>
</feature>